<proteinExistence type="predicted"/>
<accession>A0ABN1EYF6</accession>
<reference evidence="1 2" key="1">
    <citation type="journal article" date="2019" name="Int. J. Syst. Evol. Microbiol.">
        <title>The Global Catalogue of Microorganisms (GCM) 10K type strain sequencing project: providing services to taxonomists for standard genome sequencing and annotation.</title>
        <authorList>
            <consortium name="The Broad Institute Genomics Platform"/>
            <consortium name="The Broad Institute Genome Sequencing Center for Infectious Disease"/>
            <person name="Wu L."/>
            <person name="Ma J."/>
        </authorList>
    </citation>
    <scope>NUCLEOTIDE SEQUENCE [LARGE SCALE GENOMIC DNA]</scope>
    <source>
        <strain evidence="1 2">JCM 9933</strain>
    </source>
</reference>
<keyword evidence="2" id="KW-1185">Reference proteome</keyword>
<dbReference type="Proteomes" id="UP001501588">
    <property type="component" value="Unassembled WGS sequence"/>
</dbReference>
<comment type="caution">
    <text evidence="1">The sequence shown here is derived from an EMBL/GenBank/DDBJ whole genome shotgun (WGS) entry which is preliminary data.</text>
</comment>
<gene>
    <name evidence="1" type="ORF">GCM10009416_14390</name>
</gene>
<dbReference type="EMBL" id="BAAAFZ010000014">
    <property type="protein sequence ID" value="GAA0576924.1"/>
    <property type="molecule type" value="Genomic_DNA"/>
</dbReference>
<evidence type="ECO:0000313" key="1">
    <source>
        <dbReference type="EMBL" id="GAA0576924.1"/>
    </source>
</evidence>
<evidence type="ECO:0000313" key="2">
    <source>
        <dbReference type="Proteomes" id="UP001501588"/>
    </source>
</evidence>
<dbReference type="RefSeq" id="WP_343894514.1">
    <property type="nucleotide sequence ID" value="NZ_BAAAFZ010000014.1"/>
</dbReference>
<protein>
    <submittedName>
        <fullName evidence="1">Uncharacterized protein</fullName>
    </submittedName>
</protein>
<sequence>MPTVAYPSAIFHADPPDLSADWLAWPAYSFDLTREEVFAIAAHGVAFLDASGAPGGPDQEGFVDALEAGGDGARAAWGRAAAAKLARMDADTYGRLVAWIEGFAHGCGASRP</sequence>
<name>A0ABN1EYF6_9PROT</name>
<organism evidence="1 2">
    <name type="scientific">Craurococcus roseus</name>
    <dbReference type="NCBI Taxonomy" id="77585"/>
    <lineage>
        <taxon>Bacteria</taxon>
        <taxon>Pseudomonadati</taxon>
        <taxon>Pseudomonadota</taxon>
        <taxon>Alphaproteobacteria</taxon>
        <taxon>Acetobacterales</taxon>
        <taxon>Acetobacteraceae</taxon>
        <taxon>Craurococcus</taxon>
    </lineage>
</organism>